<keyword evidence="4" id="KW-0325">Glycoprotein</keyword>
<name>A0A6N2KTD4_SALVM</name>
<accession>A0A6N2KTD4</accession>
<dbReference type="InterPro" id="IPR001087">
    <property type="entry name" value="GDSL"/>
</dbReference>
<reference evidence="6" key="1">
    <citation type="submission" date="2019-03" db="EMBL/GenBank/DDBJ databases">
        <authorList>
            <person name="Mank J."/>
            <person name="Almeida P."/>
        </authorList>
    </citation>
    <scope>NUCLEOTIDE SEQUENCE</scope>
    <source>
        <strain evidence="6">78183</strain>
    </source>
</reference>
<dbReference type="Pfam" id="PF00657">
    <property type="entry name" value="Lipase_GDSL"/>
    <property type="match status" value="1"/>
</dbReference>
<proteinExistence type="inferred from homology"/>
<dbReference type="PANTHER" id="PTHR22835">
    <property type="entry name" value="ZINC FINGER FYVE DOMAIN CONTAINING PROTEIN"/>
    <property type="match status" value="1"/>
</dbReference>
<evidence type="ECO:0000256" key="3">
    <source>
        <dbReference type="ARBA" id="ARBA00022801"/>
    </source>
</evidence>
<evidence type="ECO:0000256" key="5">
    <source>
        <dbReference type="SAM" id="SignalP"/>
    </source>
</evidence>
<dbReference type="GO" id="GO:0016788">
    <property type="term" value="F:hydrolase activity, acting on ester bonds"/>
    <property type="evidence" value="ECO:0007669"/>
    <property type="project" value="InterPro"/>
</dbReference>
<evidence type="ECO:0000256" key="4">
    <source>
        <dbReference type="ARBA" id="ARBA00023180"/>
    </source>
</evidence>
<dbReference type="SUPFAM" id="SSF52266">
    <property type="entry name" value="SGNH hydrolase"/>
    <property type="match status" value="1"/>
</dbReference>
<feature type="chain" id="PRO_5026868458" evidence="5">
    <location>
        <begin position="26"/>
        <end position="397"/>
    </location>
</feature>
<dbReference type="InterPro" id="IPR036514">
    <property type="entry name" value="SGNH_hydro_sf"/>
</dbReference>
<gene>
    <name evidence="6" type="ORF">SVIM_LOCUS137915</name>
</gene>
<dbReference type="AlphaFoldDB" id="A0A6N2KTD4"/>
<dbReference type="InterPro" id="IPR035669">
    <property type="entry name" value="SGNH_plant_lipase-like"/>
</dbReference>
<feature type="signal peptide" evidence="5">
    <location>
        <begin position="1"/>
        <end position="25"/>
    </location>
</feature>
<dbReference type="CDD" id="cd01837">
    <property type="entry name" value="SGNH_plant_lipase_like"/>
    <property type="match status" value="1"/>
</dbReference>
<sequence length="397" mass="44401">MVTSSVVCASVLSLLFHFLLVPVFSHDVYVLHKCGFKAIYQLGDSLADTGNLIRENPLSPYAWFPYGMNLSKPTGRCSNGLLMIDFIARSAKLPYLDAYLNPARIFYRGCGGVNFAVAGSTALPVEALLLKNMMNIVTKESLSTQLEWMSTYFNTCSKGNRCVSYDVSIVKSFFAIMPNSYCFPDCVREIESSLFMVGEIGGNDYNYAFLFHKTTEEMKALVPEVIKAIEDAVVKVIGYGARRVVVPGNFPIGCFPVYLSQFQPNDTAAYDEFKCIRGLNSFARYHNELLKQTVEELKKQYPDVIIVYGDYYKAFMSIYQNAQSLGFDTKSIQKACCGTGDDHNFSLGRTCGGFGVPVCPNPDQYISWDGIHLTQKAYQHMAEWLINDIFPKLQCSA</sequence>
<evidence type="ECO:0000256" key="1">
    <source>
        <dbReference type="ARBA" id="ARBA00008668"/>
    </source>
</evidence>
<dbReference type="PANTHER" id="PTHR22835:SF517">
    <property type="entry name" value="GDSL-LIKE LIPASE_ACYLHYDROLASE FAMILY PROTEIN, EXPRESSED"/>
    <property type="match status" value="1"/>
</dbReference>
<evidence type="ECO:0000313" key="6">
    <source>
        <dbReference type="EMBL" id="VFU31908.1"/>
    </source>
</evidence>
<comment type="similarity">
    <text evidence="1">Belongs to the 'GDSL' lipolytic enzyme family.</text>
</comment>
<dbReference type="EMBL" id="CAADRP010000779">
    <property type="protein sequence ID" value="VFU31908.1"/>
    <property type="molecule type" value="Genomic_DNA"/>
</dbReference>
<keyword evidence="2 5" id="KW-0732">Signal</keyword>
<protein>
    <submittedName>
        <fullName evidence="6">Uncharacterized protein</fullName>
    </submittedName>
</protein>
<dbReference type="Gene3D" id="3.40.50.1110">
    <property type="entry name" value="SGNH hydrolase"/>
    <property type="match status" value="1"/>
</dbReference>
<evidence type="ECO:0000256" key="2">
    <source>
        <dbReference type="ARBA" id="ARBA00022729"/>
    </source>
</evidence>
<keyword evidence="3" id="KW-0378">Hydrolase</keyword>
<organism evidence="6">
    <name type="scientific">Salix viminalis</name>
    <name type="common">Common osier</name>
    <name type="synonym">Basket willow</name>
    <dbReference type="NCBI Taxonomy" id="40686"/>
    <lineage>
        <taxon>Eukaryota</taxon>
        <taxon>Viridiplantae</taxon>
        <taxon>Streptophyta</taxon>
        <taxon>Embryophyta</taxon>
        <taxon>Tracheophyta</taxon>
        <taxon>Spermatophyta</taxon>
        <taxon>Magnoliopsida</taxon>
        <taxon>eudicotyledons</taxon>
        <taxon>Gunneridae</taxon>
        <taxon>Pentapetalae</taxon>
        <taxon>rosids</taxon>
        <taxon>fabids</taxon>
        <taxon>Malpighiales</taxon>
        <taxon>Salicaceae</taxon>
        <taxon>Saliceae</taxon>
        <taxon>Salix</taxon>
    </lineage>
</organism>